<protein>
    <submittedName>
        <fullName evidence="6">DNA-binding transcriptional LysR family regulator</fullName>
    </submittedName>
</protein>
<dbReference type="Pfam" id="PF00126">
    <property type="entry name" value="HTH_1"/>
    <property type="match status" value="1"/>
</dbReference>
<evidence type="ECO:0000256" key="4">
    <source>
        <dbReference type="ARBA" id="ARBA00023163"/>
    </source>
</evidence>
<dbReference type="Pfam" id="PF03466">
    <property type="entry name" value="LysR_substrate"/>
    <property type="match status" value="1"/>
</dbReference>
<evidence type="ECO:0000256" key="3">
    <source>
        <dbReference type="ARBA" id="ARBA00023125"/>
    </source>
</evidence>
<dbReference type="InterPro" id="IPR036388">
    <property type="entry name" value="WH-like_DNA-bd_sf"/>
</dbReference>
<feature type="domain" description="HTH lysR-type" evidence="5">
    <location>
        <begin position="56"/>
        <end position="113"/>
    </location>
</feature>
<dbReference type="Proteomes" id="UP000247555">
    <property type="component" value="Unassembled WGS sequence"/>
</dbReference>
<dbReference type="FunFam" id="1.10.10.10:FF:000001">
    <property type="entry name" value="LysR family transcriptional regulator"/>
    <property type="match status" value="1"/>
</dbReference>
<dbReference type="SUPFAM" id="SSF53850">
    <property type="entry name" value="Periplasmic binding protein-like II"/>
    <property type="match status" value="1"/>
</dbReference>
<sequence length="351" mass="37656">MVGNRFNIESAPEFVNVLSWTKSFRPAQCGKQPLPGATIGVLSVFLVRMMNSRIGFDWRDLEVFVAAAESGSIARAAERCRLAPSAASKRLSDLEAALGAPLLERHNRGVRPTAAGQALLQRSRGLLEEARRIEREVRSYGEGLSGHVRLFANISAIVEYLPAALAQFAKAWPGIRVELEEHVSSEVAQAVAENVADVGVVSDLSDFDGVALHPCWRDQLALLAPAGHPLAHAARVRFAQALEHPMVGLKPGSTLHSRLLRAAAELGRSLPMQVQVGSFDAMCAMIAAGMGVGIMPRAASLPYLDALRLTATPLDESWAEHQLYLCRKADGELSPAAARLFAHLAAQASPA</sequence>
<reference evidence="6 7" key="1">
    <citation type="submission" date="2018-05" db="EMBL/GenBank/DDBJ databases">
        <title>Genomic Encyclopedia of Type Strains, Phase IV (KMG-IV): sequencing the most valuable type-strain genomes for metagenomic binning, comparative biology and taxonomic classification.</title>
        <authorList>
            <person name="Goeker M."/>
        </authorList>
    </citation>
    <scope>NUCLEOTIDE SEQUENCE [LARGE SCALE GENOMIC DNA]</scope>
    <source>
        <strain evidence="6 7">DSM 29661</strain>
    </source>
</reference>
<dbReference type="GO" id="GO:0003700">
    <property type="term" value="F:DNA-binding transcription factor activity"/>
    <property type="evidence" value="ECO:0007669"/>
    <property type="project" value="InterPro"/>
</dbReference>
<dbReference type="InterPro" id="IPR005119">
    <property type="entry name" value="LysR_subst-bd"/>
</dbReference>
<accession>A0A318L1C6</accession>
<comment type="caution">
    <text evidence="6">The sequence shown here is derived from an EMBL/GenBank/DDBJ whole genome shotgun (WGS) entry which is preliminary data.</text>
</comment>
<evidence type="ECO:0000256" key="1">
    <source>
        <dbReference type="ARBA" id="ARBA00009437"/>
    </source>
</evidence>
<keyword evidence="7" id="KW-1185">Reference proteome</keyword>
<dbReference type="PROSITE" id="PS50931">
    <property type="entry name" value="HTH_LYSR"/>
    <property type="match status" value="1"/>
</dbReference>
<keyword evidence="3 6" id="KW-0238">DNA-binding</keyword>
<dbReference type="PANTHER" id="PTHR30419">
    <property type="entry name" value="HTH-TYPE TRANSCRIPTIONAL REGULATOR YBHD"/>
    <property type="match status" value="1"/>
</dbReference>
<dbReference type="Gene3D" id="1.10.10.10">
    <property type="entry name" value="Winged helix-like DNA-binding domain superfamily/Winged helix DNA-binding domain"/>
    <property type="match status" value="1"/>
</dbReference>
<dbReference type="PANTHER" id="PTHR30419:SF2">
    <property type="entry name" value="LYSR FAMILY TRANSCRIPTIONAL REGULATOR"/>
    <property type="match status" value="1"/>
</dbReference>
<dbReference type="GO" id="GO:0005829">
    <property type="term" value="C:cytosol"/>
    <property type="evidence" value="ECO:0007669"/>
    <property type="project" value="TreeGrafter"/>
</dbReference>
<organism evidence="6 7">
    <name type="scientific">Rivihabitans pingtungensis</name>
    <dbReference type="NCBI Taxonomy" id="1054498"/>
    <lineage>
        <taxon>Bacteria</taxon>
        <taxon>Pseudomonadati</taxon>
        <taxon>Pseudomonadota</taxon>
        <taxon>Betaproteobacteria</taxon>
        <taxon>Neisseriales</taxon>
        <taxon>Aquaspirillaceae</taxon>
        <taxon>Rivihabitans</taxon>
    </lineage>
</organism>
<evidence type="ECO:0000313" key="7">
    <source>
        <dbReference type="Proteomes" id="UP000247555"/>
    </source>
</evidence>
<name>A0A318L1C6_9NEIS</name>
<dbReference type="CDD" id="cd08421">
    <property type="entry name" value="PBP2_LTTR_like_1"/>
    <property type="match status" value="1"/>
</dbReference>
<dbReference type="GO" id="GO:0003677">
    <property type="term" value="F:DNA binding"/>
    <property type="evidence" value="ECO:0007669"/>
    <property type="project" value="UniProtKB-KW"/>
</dbReference>
<comment type="similarity">
    <text evidence="1">Belongs to the LysR transcriptional regulatory family.</text>
</comment>
<dbReference type="SUPFAM" id="SSF46785">
    <property type="entry name" value="Winged helix' DNA-binding domain"/>
    <property type="match status" value="1"/>
</dbReference>
<dbReference type="AlphaFoldDB" id="A0A318L1C6"/>
<dbReference type="InterPro" id="IPR050950">
    <property type="entry name" value="HTH-type_LysR_regulators"/>
</dbReference>
<evidence type="ECO:0000259" key="5">
    <source>
        <dbReference type="PROSITE" id="PS50931"/>
    </source>
</evidence>
<dbReference type="Gene3D" id="3.40.190.290">
    <property type="match status" value="1"/>
</dbReference>
<dbReference type="EMBL" id="QJKI01000007">
    <property type="protein sequence ID" value="PXX79333.1"/>
    <property type="molecule type" value="Genomic_DNA"/>
</dbReference>
<dbReference type="InterPro" id="IPR036390">
    <property type="entry name" value="WH_DNA-bd_sf"/>
</dbReference>
<keyword evidence="2" id="KW-0805">Transcription regulation</keyword>
<evidence type="ECO:0000313" key="6">
    <source>
        <dbReference type="EMBL" id="PXX79333.1"/>
    </source>
</evidence>
<evidence type="ECO:0000256" key="2">
    <source>
        <dbReference type="ARBA" id="ARBA00023015"/>
    </source>
</evidence>
<dbReference type="InterPro" id="IPR000847">
    <property type="entry name" value="LysR_HTH_N"/>
</dbReference>
<proteinExistence type="inferred from homology"/>
<keyword evidence="4" id="KW-0804">Transcription</keyword>
<gene>
    <name evidence="6" type="ORF">DFR34_10793</name>
</gene>